<dbReference type="AlphaFoldDB" id="A0A9P3GEU5"/>
<feature type="compositionally biased region" description="Low complexity" evidence="1">
    <location>
        <begin position="9"/>
        <end position="24"/>
    </location>
</feature>
<gene>
    <name evidence="2" type="ORF">PsYK624_109300</name>
</gene>
<organism evidence="2 3">
    <name type="scientific">Phanerochaete sordida</name>
    <dbReference type="NCBI Taxonomy" id="48140"/>
    <lineage>
        <taxon>Eukaryota</taxon>
        <taxon>Fungi</taxon>
        <taxon>Dikarya</taxon>
        <taxon>Basidiomycota</taxon>
        <taxon>Agaricomycotina</taxon>
        <taxon>Agaricomycetes</taxon>
        <taxon>Polyporales</taxon>
        <taxon>Phanerochaetaceae</taxon>
        <taxon>Phanerochaete</taxon>
    </lineage>
</organism>
<sequence>MATAVQTIRAPSPRLPASASNNSAPSFETAPAYVRDAFALSFAIAKCMIVRCETSLFANSKTIRPTNPEYFMTGDAKKEEFGLYAMKRVLEPISEFLLLLRRDARLYELAISSVSNFFRVLGFIMRALPVAQFAEQAVLPYWCWYSTSRCSQSYLSVTGAIDAHARLLENDL</sequence>
<accession>A0A9P3GEU5</accession>
<dbReference type="OrthoDB" id="10439568at2759"/>
<evidence type="ECO:0000313" key="3">
    <source>
        <dbReference type="Proteomes" id="UP000703269"/>
    </source>
</evidence>
<proteinExistence type="predicted"/>
<reference evidence="2 3" key="1">
    <citation type="submission" date="2021-08" db="EMBL/GenBank/DDBJ databases">
        <title>Draft Genome Sequence of Phanerochaete sordida strain YK-624.</title>
        <authorList>
            <person name="Mori T."/>
            <person name="Dohra H."/>
            <person name="Suzuki T."/>
            <person name="Kawagishi H."/>
            <person name="Hirai H."/>
        </authorList>
    </citation>
    <scope>NUCLEOTIDE SEQUENCE [LARGE SCALE GENOMIC DNA]</scope>
    <source>
        <strain evidence="2 3">YK-624</strain>
    </source>
</reference>
<evidence type="ECO:0000256" key="1">
    <source>
        <dbReference type="SAM" id="MobiDB-lite"/>
    </source>
</evidence>
<keyword evidence="3" id="KW-1185">Reference proteome</keyword>
<protein>
    <submittedName>
        <fullName evidence="2">Uncharacterized protein</fullName>
    </submittedName>
</protein>
<dbReference type="EMBL" id="BPQB01000042">
    <property type="protein sequence ID" value="GJE94758.1"/>
    <property type="molecule type" value="Genomic_DNA"/>
</dbReference>
<dbReference type="Proteomes" id="UP000703269">
    <property type="component" value="Unassembled WGS sequence"/>
</dbReference>
<name>A0A9P3GEU5_9APHY</name>
<feature type="region of interest" description="Disordered" evidence="1">
    <location>
        <begin position="1"/>
        <end position="24"/>
    </location>
</feature>
<evidence type="ECO:0000313" key="2">
    <source>
        <dbReference type="EMBL" id="GJE94758.1"/>
    </source>
</evidence>
<comment type="caution">
    <text evidence="2">The sequence shown here is derived from an EMBL/GenBank/DDBJ whole genome shotgun (WGS) entry which is preliminary data.</text>
</comment>